<dbReference type="PROSITE" id="PS51585">
    <property type="entry name" value="SAM_MT_TPMT"/>
    <property type="match status" value="1"/>
</dbReference>
<keyword evidence="1" id="KW-0597">Phosphoprotein</keyword>
<dbReference type="Proteomes" id="UP000008332">
    <property type="component" value="Chromosome"/>
</dbReference>
<keyword evidence="6" id="KW-1185">Reference proteome</keyword>
<dbReference type="GO" id="GO:0008757">
    <property type="term" value="F:S-adenosylmethionine-dependent methyltransferase activity"/>
    <property type="evidence" value="ECO:0007669"/>
    <property type="project" value="InterPro"/>
</dbReference>
<dbReference type="AlphaFoldDB" id="Q21YJ9"/>
<dbReference type="InterPro" id="IPR008854">
    <property type="entry name" value="TPMT"/>
</dbReference>
<evidence type="ECO:0000256" key="2">
    <source>
        <dbReference type="ARBA" id="ARBA00022603"/>
    </source>
</evidence>
<evidence type="ECO:0000313" key="5">
    <source>
        <dbReference type="EMBL" id="ABD69154.1"/>
    </source>
</evidence>
<dbReference type="Pfam" id="PF05724">
    <property type="entry name" value="TPMT"/>
    <property type="match status" value="1"/>
</dbReference>
<keyword evidence="2 5" id="KW-0489">Methyltransferase</keyword>
<dbReference type="GO" id="GO:0032259">
    <property type="term" value="P:methylation"/>
    <property type="evidence" value="ECO:0007669"/>
    <property type="project" value="UniProtKB-KW"/>
</dbReference>
<protein>
    <submittedName>
        <fullName evidence="5">Thiopurine S-methyltransferase</fullName>
    </submittedName>
</protein>
<sequence>MAGPTTEFWQERFEKKETGWDRGSPSPQLLAWLASGALRPCRIAVPGCGSGWEVAELAQRGFDVVGLDYTAAATTRTRALCDARGLKAEVLQADVLSYQPEKKFAAIYEQTCLCAIHPDHWIDYARQLHQWLEPQGSLWVLFMQMIRPAATEEGLIQGPPYHCDINAMRALFPQKDWVWPKPPYARVSHPNLSHELALQLVRR</sequence>
<evidence type="ECO:0000256" key="3">
    <source>
        <dbReference type="ARBA" id="ARBA00022679"/>
    </source>
</evidence>
<dbReference type="KEGG" id="rfr:Rfer_1421"/>
<reference evidence="6" key="1">
    <citation type="submission" date="2006-02" db="EMBL/GenBank/DDBJ databases">
        <title>Complete sequence of chromosome of Rhodoferax ferrireducens DSM 15236.</title>
        <authorList>
            <person name="Copeland A."/>
            <person name="Lucas S."/>
            <person name="Lapidus A."/>
            <person name="Barry K."/>
            <person name="Detter J.C."/>
            <person name="Glavina del Rio T."/>
            <person name="Hammon N."/>
            <person name="Israni S."/>
            <person name="Pitluck S."/>
            <person name="Brettin T."/>
            <person name="Bruce D."/>
            <person name="Han C."/>
            <person name="Tapia R."/>
            <person name="Gilna P."/>
            <person name="Kiss H."/>
            <person name="Schmutz J."/>
            <person name="Larimer F."/>
            <person name="Land M."/>
            <person name="Kyrpides N."/>
            <person name="Ivanova N."/>
            <person name="Richardson P."/>
        </authorList>
    </citation>
    <scope>NUCLEOTIDE SEQUENCE [LARGE SCALE GENOMIC DNA]</scope>
    <source>
        <strain evidence="6">ATCC BAA-621 / DSM 15236 / T118</strain>
    </source>
</reference>
<dbReference type="OrthoDB" id="7348755at2"/>
<dbReference type="SUPFAM" id="SSF53335">
    <property type="entry name" value="S-adenosyl-L-methionine-dependent methyltransferases"/>
    <property type="match status" value="1"/>
</dbReference>
<evidence type="ECO:0000256" key="4">
    <source>
        <dbReference type="ARBA" id="ARBA00022691"/>
    </source>
</evidence>
<keyword evidence="4" id="KW-0949">S-adenosyl-L-methionine</keyword>
<dbReference type="CDD" id="cd02440">
    <property type="entry name" value="AdoMet_MTases"/>
    <property type="match status" value="1"/>
</dbReference>
<dbReference type="InterPro" id="IPR029063">
    <property type="entry name" value="SAM-dependent_MTases_sf"/>
</dbReference>
<dbReference type="PANTHER" id="PTHR32183:SF6">
    <property type="entry name" value="CYSTEINE SULFINATE DESULFINASE_CYSTEINE DESULFURASE AND RELATED ENZYMES"/>
    <property type="match status" value="1"/>
</dbReference>
<dbReference type="HOGENOM" id="CLU_056435_1_2_4"/>
<gene>
    <name evidence="5" type="ordered locus">Rfer_1421</name>
</gene>
<keyword evidence="3 5" id="KW-0808">Transferase</keyword>
<dbReference type="eggNOG" id="COG0500">
    <property type="taxonomic scope" value="Bacteria"/>
</dbReference>
<name>Q21YJ9_ALBFT</name>
<proteinExistence type="predicted"/>
<dbReference type="STRING" id="338969.Rfer_1421"/>
<dbReference type="EMBL" id="CP000267">
    <property type="protein sequence ID" value="ABD69154.1"/>
    <property type="molecule type" value="Genomic_DNA"/>
</dbReference>
<evidence type="ECO:0000256" key="1">
    <source>
        <dbReference type="ARBA" id="ARBA00022553"/>
    </source>
</evidence>
<dbReference type="Gene3D" id="3.40.50.150">
    <property type="entry name" value="Vaccinia Virus protein VP39"/>
    <property type="match status" value="1"/>
</dbReference>
<evidence type="ECO:0000313" key="6">
    <source>
        <dbReference type="Proteomes" id="UP000008332"/>
    </source>
</evidence>
<accession>Q21YJ9</accession>
<organism evidence="5 6">
    <name type="scientific">Albidiferax ferrireducens (strain ATCC BAA-621 / DSM 15236 / T118)</name>
    <name type="common">Rhodoferax ferrireducens</name>
    <dbReference type="NCBI Taxonomy" id="338969"/>
    <lineage>
        <taxon>Bacteria</taxon>
        <taxon>Pseudomonadati</taxon>
        <taxon>Pseudomonadota</taxon>
        <taxon>Betaproteobacteria</taxon>
        <taxon>Burkholderiales</taxon>
        <taxon>Comamonadaceae</taxon>
        <taxon>Rhodoferax</taxon>
    </lineage>
</organism>
<dbReference type="PANTHER" id="PTHR32183">
    <property type="match status" value="1"/>
</dbReference>